<dbReference type="KEGG" id="kak:Kalk_08765"/>
<dbReference type="AlphaFoldDB" id="A0A2K9LJJ3"/>
<reference evidence="2" key="1">
    <citation type="submission" date="2017-08" db="EMBL/GenBank/DDBJ databases">
        <title>Direct submision.</title>
        <authorList>
            <person name="Kim S.-J."/>
            <person name="Rhee S.-K."/>
        </authorList>
    </citation>
    <scope>NUCLEOTIDE SEQUENCE [LARGE SCALE GENOMIC DNA]</scope>
    <source>
        <strain evidence="2">GI5</strain>
    </source>
</reference>
<sequence>MTAAAHQNANRIGTDDIPVRHMDFEFDDSIPTFWFGNDPLRSMILTALSGTFPEGERMFMRSVRHFQKAIKNPELKKQVKAFIGQEAHHGKEHESFNNMMSRKGIPVDQIDKFTKIGLGRQEKFYSPERLLAKTCALEHFTALFAETLLAHPELIDEVDESLKPLWIWHAIEESEHKSVAYDVYQEQVGGYWIRVSEMAITTLLFSFFSTLHTAQLLHAAKDLPKQKTSLRQRAKGLWKHRDVFAELGKHYISYYSPSFHPTQKDSSDLRNKGLAMLTQYVGEKANISA</sequence>
<dbReference type="InterPro" id="IPR016516">
    <property type="entry name" value="UCP07580"/>
</dbReference>
<dbReference type="OrthoDB" id="5727566at2"/>
<accession>A0A2K9LJJ3</accession>
<dbReference type="PIRSF" id="PIRSF007580">
    <property type="entry name" value="UCP07580"/>
    <property type="match status" value="1"/>
</dbReference>
<dbReference type="Pfam" id="PF10118">
    <property type="entry name" value="Metal_hydrol"/>
    <property type="match status" value="1"/>
</dbReference>
<name>A0A2K9LJJ3_9GAMM</name>
<evidence type="ECO:0008006" key="3">
    <source>
        <dbReference type="Google" id="ProtNLM"/>
    </source>
</evidence>
<evidence type="ECO:0000313" key="2">
    <source>
        <dbReference type="Proteomes" id="UP000235116"/>
    </source>
</evidence>
<evidence type="ECO:0000313" key="1">
    <source>
        <dbReference type="EMBL" id="AUM12508.1"/>
    </source>
</evidence>
<gene>
    <name evidence="1" type="ORF">Kalk_08765</name>
</gene>
<keyword evidence="2" id="KW-1185">Reference proteome</keyword>
<dbReference type="PANTHER" id="PTHR39456:SF1">
    <property type="entry name" value="METAL-DEPENDENT HYDROLASE"/>
    <property type="match status" value="1"/>
</dbReference>
<dbReference type="Proteomes" id="UP000235116">
    <property type="component" value="Chromosome"/>
</dbReference>
<dbReference type="RefSeq" id="WP_101893875.1">
    <property type="nucleotide sequence ID" value="NZ_CP022684.1"/>
</dbReference>
<proteinExistence type="predicted"/>
<protein>
    <recommendedName>
        <fullName evidence="3">Metal-dependent hydrolase</fullName>
    </recommendedName>
</protein>
<organism evidence="1 2">
    <name type="scientific">Ketobacter alkanivorans</name>
    <dbReference type="NCBI Taxonomy" id="1917421"/>
    <lineage>
        <taxon>Bacteria</taxon>
        <taxon>Pseudomonadati</taxon>
        <taxon>Pseudomonadota</taxon>
        <taxon>Gammaproteobacteria</taxon>
        <taxon>Pseudomonadales</taxon>
        <taxon>Ketobacteraceae</taxon>
        <taxon>Ketobacter</taxon>
    </lineage>
</organism>
<dbReference type="PANTHER" id="PTHR39456">
    <property type="entry name" value="METAL-DEPENDENT HYDROLASE"/>
    <property type="match status" value="1"/>
</dbReference>
<dbReference type="EMBL" id="CP022684">
    <property type="protein sequence ID" value="AUM12508.1"/>
    <property type="molecule type" value="Genomic_DNA"/>
</dbReference>